<dbReference type="InterPro" id="IPR013320">
    <property type="entry name" value="ConA-like_dom_sf"/>
</dbReference>
<dbReference type="InterPro" id="IPR044736">
    <property type="entry name" value="Gid1/RanBPM/SPLA_SPRY"/>
</dbReference>
<dbReference type="AlphaFoldDB" id="A0A4Y7K4J7"/>
<gene>
    <name evidence="4" type="ORF">C5167_010613</name>
</gene>
<dbReference type="PROSITE" id="PS50188">
    <property type="entry name" value="B302_SPRY"/>
    <property type="match status" value="1"/>
</dbReference>
<dbReference type="SUPFAM" id="SSF49899">
    <property type="entry name" value="Concanavalin A-like lectins/glucanases"/>
    <property type="match status" value="1"/>
</dbReference>
<dbReference type="OrthoDB" id="258495at2759"/>
<feature type="domain" description="B30.2/SPRY" evidence="3">
    <location>
        <begin position="192"/>
        <end position="393"/>
    </location>
</feature>
<dbReference type="Gramene" id="RZC66915">
    <property type="protein sequence ID" value="RZC66915"/>
    <property type="gene ID" value="C5167_010613"/>
</dbReference>
<keyword evidence="2" id="KW-0472">Membrane</keyword>
<dbReference type="PANTHER" id="PTHR44991:SF1">
    <property type="entry name" value="IMMUNOGLOBULIN SUPERFAMILY MEMBER 5"/>
    <property type="match status" value="1"/>
</dbReference>
<sequence length="478" mass="52685">MENWKKIAVVLPILVLIVLVIVFLRRLYLSRRRLDSIETSRRTVQSGISKLHLQYDSTNEKKRRTNYYVFRRGGLSVKPLFSWSDYPSLVTEAVEYGWSRFAFTGYMQSLSSSTSTARSVLLGLCSSGDYFHGSRESEAEISWEICNGSVDFMQKIKLNSGVSINKKGIISSSPLPSGASSVIKTALPLPGPSLGNYSFAQEAYFEITILSMNEADDNDVNFKGSKKGDQGEKTKLMQETEGGSPSGRSDSLTHITITSSIDSKRIEELRAIGSKEETKEEGIMMSLGLAVGGTLPSKLPGSYPGSIGLNSNGSVYLEGTYLMFESHKAKWGTKGKVIGCGFNPDEKKVYFTVDSELVHVIHCKSEEFGGPLFPTLAANVKATVLVNFGQAEFRYEPANAERTPNPCFIGALGLGNEDSQELFSLGRINSQTYNHYHYNESYHSDNVSLSIGGETDTDDFYDISLEQSKHTGIHKSEV</sequence>
<organism evidence="4 5">
    <name type="scientific">Papaver somniferum</name>
    <name type="common">Opium poppy</name>
    <dbReference type="NCBI Taxonomy" id="3469"/>
    <lineage>
        <taxon>Eukaryota</taxon>
        <taxon>Viridiplantae</taxon>
        <taxon>Streptophyta</taxon>
        <taxon>Embryophyta</taxon>
        <taxon>Tracheophyta</taxon>
        <taxon>Spermatophyta</taxon>
        <taxon>Magnoliopsida</taxon>
        <taxon>Ranunculales</taxon>
        <taxon>Papaveraceae</taxon>
        <taxon>Papaveroideae</taxon>
        <taxon>Papaver</taxon>
    </lineage>
</organism>
<dbReference type="CDD" id="cd12885">
    <property type="entry name" value="SPRY_RanBP_like"/>
    <property type="match status" value="1"/>
</dbReference>
<feature type="region of interest" description="Disordered" evidence="1">
    <location>
        <begin position="221"/>
        <end position="252"/>
    </location>
</feature>
<feature type="transmembrane region" description="Helical" evidence="2">
    <location>
        <begin position="6"/>
        <end position="24"/>
    </location>
</feature>
<reference evidence="4 5" key="1">
    <citation type="journal article" date="2018" name="Science">
        <title>The opium poppy genome and morphinan production.</title>
        <authorList>
            <person name="Guo L."/>
            <person name="Winzer T."/>
            <person name="Yang X."/>
            <person name="Li Y."/>
            <person name="Ning Z."/>
            <person name="He Z."/>
            <person name="Teodor R."/>
            <person name="Lu Y."/>
            <person name="Bowser T.A."/>
            <person name="Graham I.A."/>
            <person name="Ye K."/>
        </authorList>
    </citation>
    <scope>NUCLEOTIDE SEQUENCE [LARGE SCALE GENOMIC DNA]</scope>
    <source>
        <strain evidence="5">cv. HN1</strain>
        <tissue evidence="4">Leaves</tissue>
    </source>
</reference>
<dbReference type="EMBL" id="CM010720">
    <property type="protein sequence ID" value="RZC66915.1"/>
    <property type="molecule type" value="Genomic_DNA"/>
</dbReference>
<dbReference type="OMA" id="LSWEVCQ"/>
<dbReference type="PANTHER" id="PTHR44991">
    <property type="entry name" value="IMMUNOGLOBULIN SUPERFAMILY MEMBER 5"/>
    <property type="match status" value="1"/>
</dbReference>
<dbReference type="InterPro" id="IPR043136">
    <property type="entry name" value="B30.2/SPRY_sf"/>
</dbReference>
<proteinExistence type="predicted"/>
<evidence type="ECO:0000256" key="2">
    <source>
        <dbReference type="SAM" id="Phobius"/>
    </source>
</evidence>
<dbReference type="Gene3D" id="2.60.120.920">
    <property type="match status" value="1"/>
</dbReference>
<dbReference type="SMART" id="SM00449">
    <property type="entry name" value="SPRY"/>
    <property type="match status" value="1"/>
</dbReference>
<feature type="compositionally biased region" description="Polar residues" evidence="1">
    <location>
        <begin position="241"/>
        <end position="252"/>
    </location>
</feature>
<name>A0A4Y7K4J7_PAPSO</name>
<protein>
    <recommendedName>
        <fullName evidence="3">B30.2/SPRY domain-containing protein</fullName>
    </recommendedName>
</protein>
<keyword evidence="2" id="KW-1133">Transmembrane helix</keyword>
<evidence type="ECO:0000259" key="3">
    <source>
        <dbReference type="PROSITE" id="PS50188"/>
    </source>
</evidence>
<keyword evidence="2" id="KW-0812">Transmembrane</keyword>
<evidence type="ECO:0000313" key="5">
    <source>
        <dbReference type="Proteomes" id="UP000316621"/>
    </source>
</evidence>
<keyword evidence="5" id="KW-1185">Reference proteome</keyword>
<accession>A0A4Y7K4J7</accession>
<dbReference type="InterPro" id="IPR003877">
    <property type="entry name" value="SPRY_dom"/>
</dbReference>
<evidence type="ECO:0000256" key="1">
    <source>
        <dbReference type="SAM" id="MobiDB-lite"/>
    </source>
</evidence>
<evidence type="ECO:0000313" key="4">
    <source>
        <dbReference type="EMBL" id="RZC66915.1"/>
    </source>
</evidence>
<dbReference type="Pfam" id="PF00622">
    <property type="entry name" value="SPRY"/>
    <property type="match status" value="1"/>
</dbReference>
<feature type="compositionally biased region" description="Basic and acidic residues" evidence="1">
    <location>
        <begin position="226"/>
        <end position="238"/>
    </location>
</feature>
<dbReference type="InterPro" id="IPR001870">
    <property type="entry name" value="B30.2/SPRY"/>
</dbReference>
<dbReference type="Proteomes" id="UP000316621">
    <property type="component" value="Chromosome 6"/>
</dbReference>